<reference evidence="2 3" key="1">
    <citation type="submission" date="2017-06" db="EMBL/GenBank/DDBJ databases">
        <title>Cmopartive genomic analysis of Ambrosia Fusariam Clade fungi.</title>
        <authorList>
            <person name="Stajich J.E."/>
            <person name="Carrillo J."/>
            <person name="Kijimoto T."/>
            <person name="Eskalen A."/>
            <person name="O'Donnell K."/>
            <person name="Kasson M."/>
        </authorList>
    </citation>
    <scope>NUCLEOTIDE SEQUENCE [LARGE SCALE GENOMIC DNA]</scope>
    <source>
        <strain evidence="2 3">NRRL 20438</strain>
    </source>
</reference>
<gene>
    <name evidence="2" type="ORF">CDV31_000958</name>
</gene>
<dbReference type="EMBL" id="NIZV01000007">
    <property type="protein sequence ID" value="RSM20163.1"/>
    <property type="molecule type" value="Genomic_DNA"/>
</dbReference>
<comment type="caution">
    <text evidence="2">The sequence shown here is derived from an EMBL/GenBank/DDBJ whole genome shotgun (WGS) entry which is preliminary data.</text>
</comment>
<keyword evidence="1" id="KW-0732">Signal</keyword>
<dbReference type="AlphaFoldDB" id="A0A428V0T4"/>
<evidence type="ECO:0008006" key="4">
    <source>
        <dbReference type="Google" id="ProtNLM"/>
    </source>
</evidence>
<sequence>MHLPIVPIAIAACASLLLVPAALSMMADRKSITYTFDLMDDYKQSNDTATNIVKEDTGAEHWKATRTMIPTYFPPPMTLQAIEKLKEIKGLVVDDVPEEL</sequence>
<dbReference type="Proteomes" id="UP000288429">
    <property type="component" value="Unassembled WGS sequence"/>
</dbReference>
<feature type="signal peptide" evidence="1">
    <location>
        <begin position="1"/>
        <end position="24"/>
    </location>
</feature>
<keyword evidence="3" id="KW-1185">Reference proteome</keyword>
<evidence type="ECO:0000313" key="2">
    <source>
        <dbReference type="EMBL" id="RSM20163.1"/>
    </source>
</evidence>
<evidence type="ECO:0000256" key="1">
    <source>
        <dbReference type="SAM" id="SignalP"/>
    </source>
</evidence>
<feature type="chain" id="PRO_5019204212" description="Inhibitor I9 domain-containing protein" evidence="1">
    <location>
        <begin position="25"/>
        <end position="100"/>
    </location>
</feature>
<organism evidence="2 3">
    <name type="scientific">Fusarium ambrosium</name>
    <dbReference type="NCBI Taxonomy" id="131363"/>
    <lineage>
        <taxon>Eukaryota</taxon>
        <taxon>Fungi</taxon>
        <taxon>Dikarya</taxon>
        <taxon>Ascomycota</taxon>
        <taxon>Pezizomycotina</taxon>
        <taxon>Sordariomycetes</taxon>
        <taxon>Hypocreomycetidae</taxon>
        <taxon>Hypocreales</taxon>
        <taxon>Nectriaceae</taxon>
        <taxon>Fusarium</taxon>
        <taxon>Fusarium solani species complex</taxon>
    </lineage>
</organism>
<accession>A0A428V0T4</accession>
<proteinExistence type="predicted"/>
<protein>
    <recommendedName>
        <fullName evidence="4">Inhibitor I9 domain-containing protein</fullName>
    </recommendedName>
</protein>
<evidence type="ECO:0000313" key="3">
    <source>
        <dbReference type="Proteomes" id="UP000288429"/>
    </source>
</evidence>
<name>A0A428V0T4_9HYPO</name>